<sequence length="124" mass="13197">MSAASRPFLRYLAVGAVATAAHYLLLAWGVERMHWPAPLAAAAGAVLGAQLAFVGNRRFTFGHAGPWWQAWVRFQVTALLGAATSAGVVALGTRLGLHYLLAQMAATGVAMVLTYVVNKRWSFG</sequence>
<evidence type="ECO:0000256" key="5">
    <source>
        <dbReference type="ARBA" id="ARBA00023136"/>
    </source>
</evidence>
<protein>
    <submittedName>
        <fullName evidence="8">GtrA family protein</fullName>
    </submittedName>
</protein>
<reference evidence="8 9" key="1">
    <citation type="submission" date="2024-04" db="EMBL/GenBank/DDBJ databases">
        <title>Novel species of the genus Ideonella isolated from streams.</title>
        <authorList>
            <person name="Lu H."/>
        </authorList>
    </citation>
    <scope>NUCLEOTIDE SEQUENCE [LARGE SCALE GENOMIC DNA]</scope>
    <source>
        <strain evidence="8 9">DXS22W</strain>
    </source>
</reference>
<evidence type="ECO:0000313" key="8">
    <source>
        <dbReference type="EMBL" id="MEK8049109.1"/>
    </source>
</evidence>
<keyword evidence="4 6" id="KW-1133">Transmembrane helix</keyword>
<keyword evidence="3 6" id="KW-0812">Transmembrane</keyword>
<dbReference type="EMBL" id="JBBUTH010000001">
    <property type="protein sequence ID" value="MEK8049109.1"/>
    <property type="molecule type" value="Genomic_DNA"/>
</dbReference>
<comment type="subcellular location">
    <subcellularLocation>
        <location evidence="1">Membrane</location>
        <topology evidence="1">Multi-pass membrane protein</topology>
    </subcellularLocation>
</comment>
<comment type="caution">
    <text evidence="8">The sequence shown here is derived from an EMBL/GenBank/DDBJ whole genome shotgun (WGS) entry which is preliminary data.</text>
</comment>
<organism evidence="8 9">
    <name type="scientific">Pseudaquabacterium inlustre</name>
    <dbReference type="NCBI Taxonomy" id="2984192"/>
    <lineage>
        <taxon>Bacteria</taxon>
        <taxon>Pseudomonadati</taxon>
        <taxon>Pseudomonadota</taxon>
        <taxon>Betaproteobacteria</taxon>
        <taxon>Burkholderiales</taxon>
        <taxon>Sphaerotilaceae</taxon>
        <taxon>Pseudaquabacterium</taxon>
    </lineage>
</organism>
<keyword evidence="5 6" id="KW-0472">Membrane</keyword>
<accession>A0ABU9CB57</accession>
<proteinExistence type="inferred from homology"/>
<evidence type="ECO:0000256" key="4">
    <source>
        <dbReference type="ARBA" id="ARBA00022989"/>
    </source>
</evidence>
<feature type="transmembrane region" description="Helical" evidence="6">
    <location>
        <begin position="67"/>
        <end position="91"/>
    </location>
</feature>
<gene>
    <name evidence="8" type="ORF">AACH10_02555</name>
</gene>
<feature type="transmembrane region" description="Helical" evidence="6">
    <location>
        <begin position="36"/>
        <end position="55"/>
    </location>
</feature>
<dbReference type="PANTHER" id="PTHR38459">
    <property type="entry name" value="PROPHAGE BACTOPRENOL-LINKED GLUCOSE TRANSLOCASE HOMOLOG"/>
    <property type="match status" value="1"/>
</dbReference>
<evidence type="ECO:0000256" key="1">
    <source>
        <dbReference type="ARBA" id="ARBA00004141"/>
    </source>
</evidence>
<evidence type="ECO:0000313" key="9">
    <source>
        <dbReference type="Proteomes" id="UP001365405"/>
    </source>
</evidence>
<name>A0ABU9CB57_9BURK</name>
<evidence type="ECO:0000256" key="6">
    <source>
        <dbReference type="SAM" id="Phobius"/>
    </source>
</evidence>
<dbReference type="InterPro" id="IPR007267">
    <property type="entry name" value="GtrA_DPMS_TM"/>
</dbReference>
<comment type="similarity">
    <text evidence="2">Belongs to the GtrA family.</text>
</comment>
<evidence type="ECO:0000256" key="2">
    <source>
        <dbReference type="ARBA" id="ARBA00009399"/>
    </source>
</evidence>
<keyword evidence="9" id="KW-1185">Reference proteome</keyword>
<dbReference type="RefSeq" id="WP_341408781.1">
    <property type="nucleotide sequence ID" value="NZ_JBBUTH010000001.1"/>
</dbReference>
<dbReference type="InterPro" id="IPR051401">
    <property type="entry name" value="GtrA_CellWall_Glycosyl"/>
</dbReference>
<dbReference type="PANTHER" id="PTHR38459:SF1">
    <property type="entry name" value="PROPHAGE BACTOPRENOL-LINKED GLUCOSE TRANSLOCASE HOMOLOG"/>
    <property type="match status" value="1"/>
</dbReference>
<feature type="domain" description="GtrA/DPMS transmembrane" evidence="7">
    <location>
        <begin position="10"/>
        <end position="123"/>
    </location>
</feature>
<evidence type="ECO:0000259" key="7">
    <source>
        <dbReference type="Pfam" id="PF04138"/>
    </source>
</evidence>
<dbReference type="Pfam" id="PF04138">
    <property type="entry name" value="GtrA_DPMS_TM"/>
    <property type="match status" value="1"/>
</dbReference>
<feature type="transmembrane region" description="Helical" evidence="6">
    <location>
        <begin position="12"/>
        <end position="30"/>
    </location>
</feature>
<feature type="transmembrane region" description="Helical" evidence="6">
    <location>
        <begin position="97"/>
        <end position="117"/>
    </location>
</feature>
<evidence type="ECO:0000256" key="3">
    <source>
        <dbReference type="ARBA" id="ARBA00022692"/>
    </source>
</evidence>
<dbReference type="Proteomes" id="UP001365405">
    <property type="component" value="Unassembled WGS sequence"/>
</dbReference>